<feature type="compositionally biased region" description="Basic and acidic residues" evidence="1">
    <location>
        <begin position="856"/>
        <end position="867"/>
    </location>
</feature>
<feature type="transmembrane region" description="Helical" evidence="2">
    <location>
        <begin position="1214"/>
        <end position="1238"/>
    </location>
</feature>
<feature type="region of interest" description="Disordered" evidence="1">
    <location>
        <begin position="652"/>
        <end position="795"/>
    </location>
</feature>
<evidence type="ECO:0000313" key="4">
    <source>
        <dbReference type="Proteomes" id="UP000031512"/>
    </source>
</evidence>
<proteinExistence type="predicted"/>
<dbReference type="AlphaFoldDB" id="L1LF65"/>
<evidence type="ECO:0000313" key="3">
    <source>
        <dbReference type="EMBL" id="EKX73996.1"/>
    </source>
</evidence>
<keyword evidence="2" id="KW-0472">Membrane</keyword>
<accession>L1LF65</accession>
<feature type="compositionally biased region" description="Acidic residues" evidence="1">
    <location>
        <begin position="707"/>
        <end position="730"/>
    </location>
</feature>
<comment type="caution">
    <text evidence="3">The sequence shown here is derived from an EMBL/GenBank/DDBJ whole genome shotgun (WGS) entry which is preliminary data.</text>
</comment>
<keyword evidence="2" id="KW-1133">Transmembrane helix</keyword>
<gene>
    <name evidence="3" type="ORF">BEWA_040340</name>
</gene>
<evidence type="ECO:0000256" key="1">
    <source>
        <dbReference type="SAM" id="MobiDB-lite"/>
    </source>
</evidence>
<reference evidence="3 4" key="1">
    <citation type="journal article" date="2012" name="BMC Genomics">
        <title>Comparative genomic analysis and phylogenetic position of Theileria equi.</title>
        <authorList>
            <person name="Kappmeyer L.S."/>
            <person name="Thiagarajan M."/>
            <person name="Herndon D.R."/>
            <person name="Ramsay J.D."/>
            <person name="Caler E."/>
            <person name="Djikeng A."/>
            <person name="Gillespie J.J."/>
            <person name="Lau A.O."/>
            <person name="Roalson E.H."/>
            <person name="Silva J.C."/>
            <person name="Silva M.G."/>
            <person name="Suarez C.E."/>
            <person name="Ueti M.W."/>
            <person name="Nene V.M."/>
            <person name="Mealey R.H."/>
            <person name="Knowles D.P."/>
            <person name="Brayton K.A."/>
        </authorList>
    </citation>
    <scope>NUCLEOTIDE SEQUENCE [LARGE SCALE GENOMIC DNA]</scope>
    <source>
        <strain evidence="3 4">WA</strain>
    </source>
</reference>
<keyword evidence="4" id="KW-1185">Reference proteome</keyword>
<feature type="compositionally biased region" description="Low complexity" evidence="1">
    <location>
        <begin position="739"/>
        <end position="751"/>
    </location>
</feature>
<evidence type="ECO:0000256" key="2">
    <source>
        <dbReference type="SAM" id="Phobius"/>
    </source>
</evidence>
<dbReference type="GeneID" id="15807444"/>
<feature type="region of interest" description="Disordered" evidence="1">
    <location>
        <begin position="1107"/>
        <end position="1199"/>
    </location>
</feature>
<sequence>MPTVGIDIKHKCQPKNRKVKKRNEPKTCAKHGFEASLRNVSDGPKVTDYRVCTHKGGKFNISPLKYDEQELTIVGGSDFAKRHKTITEICTYYSDKHNGGEEIEKPLALRLEDEHGKHHWYENSGSNGNNLTWKTIKDSTGFPKFSNESNPKFERELNRLTCRLHDLHFVDIYKTDNYNCACGEANVTVSENDYGSVYGYTKYEHKYTVKPNSVRYNSTFLKLKDNEGDEEMTLKSEDFSGVSVYYWNADKDRRKIPLLIEVTVLGVKAFLGNDGTVNNNDNTKWKMIRSEDIYDNFPTVSQDKLEEKLKELTCRFFGPEDTNGYCKKEWCNKEESLQCPEDIKRKLEEQAEEQPLPPPPPASVPVAAPVQELSLTDNRCSEVEAIVDLGGELLQTASPLIEFGSLVAGFTAKDLADNLYEKLKLALKLADKIICPGDSDRGEDAESGTPVVQAQTDQRITPTITDEESKTAAYNGGLPNPKADHEGANTDLAALSKLGDSRPNTPHPVLIGFRPTLDGLDVATSFPPVLIRGYSPGPFGDSRGTALSELEGGFAPQSLPEEQVARSSAPFGFIGGSNDLLSTKKENDQYTYSDGTPKVYTTEVQVPHQPDVSTVQGTTSESTYNCRSLPYTVPSNALFYCDPKTGGVAASLSLPAGPGEPGHAVTDNGKGPQEEAVEGTPGGDNDPASSEAEEKRLAPEDPRESGELELEDEDDEAEDEEEEDVEETEESVPTVPDGEAASSSAPETPSAARKEASSDDSGSYSGSGSSSSSGGSESSGSGSIPSSSQSNQPVADKKLWEAVSGAVATAISHGIAGSTLAGVTGVYAANEILKNAVPVALELVEGIKSKVSGLDSSRKTDEREPEGAPKGGGPTATYPYIPPGGSATNSQQSGTALQSPAVVDKGREAGGVTIQLDSRISYPINHSGRKMIDVTSYHNPPMKGYSAYEHMIGKDLKINKFTVKSKEQTFIPEAAPVEGVKSVIVYVLTCGGSSTPLLLYFKDKGGRKWYENTKNDEWKSVSGKLTTRSPEQAYLDNTLRTALKTIKNSLDVKCKGKKKWMSVPQNDGSNDIQDLVESRQHNNLGRSDVDNVISQIIPLAKPPKLKLDVQQGGDNNFDLYGNQEPQNNIAQPPKALQQQRTADSSDNQGNTLQGGADPGTTVSPGAPGGGTSVAQGETTTPKAAPPKKPEPASESATAAVTGVGEAGIIGLSSWAIFGASSGTLTGAGGLTGLGWWMFKRSK</sequence>
<feature type="compositionally biased region" description="Basic and acidic residues" evidence="1">
    <location>
        <begin position="692"/>
        <end position="706"/>
    </location>
</feature>
<dbReference type="EMBL" id="ACOU01000002">
    <property type="protein sequence ID" value="EKX73996.1"/>
    <property type="molecule type" value="Genomic_DNA"/>
</dbReference>
<dbReference type="Proteomes" id="UP000031512">
    <property type="component" value="Unassembled WGS sequence"/>
</dbReference>
<dbReference type="RefSeq" id="XP_004833448.1">
    <property type="nucleotide sequence ID" value="XM_004833391.1"/>
</dbReference>
<protein>
    <submittedName>
        <fullName evidence="3">Uncharacterized protein</fullName>
    </submittedName>
</protein>
<dbReference type="VEuPathDB" id="PiroplasmaDB:BEWA_040340"/>
<feature type="compositionally biased region" description="Polar residues" evidence="1">
    <location>
        <begin position="886"/>
        <end position="898"/>
    </location>
</feature>
<feature type="compositionally biased region" description="Low complexity" evidence="1">
    <location>
        <begin position="759"/>
        <end position="790"/>
    </location>
</feature>
<dbReference type="eggNOG" id="KOG1366">
    <property type="taxonomic scope" value="Eukaryota"/>
</dbReference>
<keyword evidence="2" id="KW-0812">Transmembrane</keyword>
<feature type="region of interest" description="Disordered" evidence="1">
    <location>
        <begin position="853"/>
        <end position="902"/>
    </location>
</feature>
<organism evidence="3 4">
    <name type="scientific">Theileria equi strain WA</name>
    <dbReference type="NCBI Taxonomy" id="1537102"/>
    <lineage>
        <taxon>Eukaryota</taxon>
        <taxon>Sar</taxon>
        <taxon>Alveolata</taxon>
        <taxon>Apicomplexa</taxon>
        <taxon>Aconoidasida</taxon>
        <taxon>Piroplasmida</taxon>
        <taxon>Theileriidae</taxon>
        <taxon>Theileria</taxon>
    </lineage>
</organism>
<dbReference type="KEGG" id="beq:BEWA_040340"/>
<name>L1LF65_THEEQ</name>
<feature type="compositionally biased region" description="Polar residues" evidence="1">
    <location>
        <begin position="1123"/>
        <end position="1153"/>
    </location>
</feature>